<organism evidence="2 3">
    <name type="scientific">Parvimonas micra</name>
    <dbReference type="NCBI Taxonomy" id="33033"/>
    <lineage>
        <taxon>Bacteria</taxon>
        <taxon>Bacillati</taxon>
        <taxon>Bacillota</taxon>
        <taxon>Tissierellia</taxon>
        <taxon>Tissierellales</taxon>
        <taxon>Peptoniphilaceae</taxon>
        <taxon>Parvimonas</taxon>
    </lineage>
</organism>
<name>A0A0B4S0G7_9FIRM</name>
<dbReference type="AlphaFoldDB" id="A0A0B4S0G7"/>
<feature type="transmembrane region" description="Helical" evidence="1">
    <location>
        <begin position="111"/>
        <end position="131"/>
    </location>
</feature>
<dbReference type="EMBL" id="CP009761">
    <property type="protein sequence ID" value="AIZ36225.1"/>
    <property type="molecule type" value="Genomic_DNA"/>
</dbReference>
<sequence>MKTTVKKTFLDICKEEEWLNEQGESGLMLIGYSNGNYEFEDVSPAKYQYKIDIPNYRGNKKKEYLNFLEQSGITIVAEYAGRVYMRKNKANGPLELYTDSNEINKQVRKKFSMFISIGVSQFAFGIMLLISMLKYIKEKNAPFWINAIFGTCFLICGIIFFIFGILKQRKNTIKKEKLDIYED</sequence>
<evidence type="ECO:0000313" key="2">
    <source>
        <dbReference type="EMBL" id="AIZ36225.1"/>
    </source>
</evidence>
<proteinExistence type="predicted"/>
<dbReference type="InterPro" id="IPR021359">
    <property type="entry name" value="DUF2812"/>
</dbReference>
<keyword evidence="1" id="KW-0812">Transmembrane</keyword>
<evidence type="ECO:0008006" key="4">
    <source>
        <dbReference type="Google" id="ProtNLM"/>
    </source>
</evidence>
<keyword evidence="1" id="KW-1133">Transmembrane helix</keyword>
<dbReference type="Pfam" id="PF11193">
    <property type="entry name" value="DUF2812"/>
    <property type="match status" value="1"/>
</dbReference>
<dbReference type="RefSeq" id="WP_041953629.1">
    <property type="nucleotide sequence ID" value="NZ_CP009761.1"/>
</dbReference>
<reference evidence="2 3" key="1">
    <citation type="submission" date="2014-10" db="EMBL/GenBank/DDBJ databases">
        <title>Complete genome sequence of Parvimonas micra KCOM 1535 (= ChDC B708).</title>
        <authorList>
            <person name="Kook J.-K."/>
            <person name="Park S.-N."/>
            <person name="Lim Y.K."/>
            <person name="Roh H."/>
        </authorList>
    </citation>
    <scope>NUCLEOTIDE SEQUENCE [LARGE SCALE GENOMIC DNA]</scope>
    <source>
        <strain evidence="3">KCOM 1535 / ChDC B708</strain>
    </source>
</reference>
<dbReference type="Proteomes" id="UP000031386">
    <property type="component" value="Chromosome"/>
</dbReference>
<keyword evidence="1" id="KW-0472">Membrane</keyword>
<dbReference type="KEGG" id="pmic:NW74_02085"/>
<evidence type="ECO:0000256" key="1">
    <source>
        <dbReference type="SAM" id="Phobius"/>
    </source>
</evidence>
<protein>
    <recommendedName>
        <fullName evidence="4">DUF2812 domain-containing protein</fullName>
    </recommendedName>
</protein>
<evidence type="ECO:0000313" key="3">
    <source>
        <dbReference type="Proteomes" id="UP000031386"/>
    </source>
</evidence>
<dbReference type="STRING" id="33033.NW74_02085"/>
<feature type="transmembrane region" description="Helical" evidence="1">
    <location>
        <begin position="143"/>
        <end position="166"/>
    </location>
</feature>
<accession>A0A0B4S0G7</accession>
<keyword evidence="3" id="KW-1185">Reference proteome</keyword>
<gene>
    <name evidence="2" type="ORF">NW74_02085</name>
</gene>